<sequence length="43" mass="5149">MSKFDEFKDQAEDKVNEVKDDKEKQEELKDKAKDKANDLKDKF</sequence>
<protein>
    <submittedName>
        <fullName evidence="3">Uncharacterized protein</fullName>
    </submittedName>
</protein>
<gene>
    <name evidence="3" type="ORF">NCTC12413_02353</name>
    <name evidence="2" type="ORF">SAR03_08870</name>
</gene>
<dbReference type="AlphaFoldDB" id="A0A380CPQ3"/>
<dbReference type="Proteomes" id="UP000254956">
    <property type="component" value="Unassembled WGS sequence"/>
</dbReference>
<evidence type="ECO:0000256" key="1">
    <source>
        <dbReference type="SAM" id="MobiDB-lite"/>
    </source>
</evidence>
<reference evidence="3 4" key="1">
    <citation type="submission" date="2018-06" db="EMBL/GenBank/DDBJ databases">
        <authorList>
            <consortium name="Pathogen Informatics"/>
            <person name="Doyle S."/>
        </authorList>
    </citation>
    <scope>NUCLEOTIDE SEQUENCE [LARGE SCALE GENOMIC DNA]</scope>
    <source>
        <strain evidence="3 4">NCTC12413</strain>
    </source>
</reference>
<accession>A0A380CPQ3</accession>
<dbReference type="RefSeq" id="WP_002509501.1">
    <property type="nucleotide sequence ID" value="NZ_AP019698.1"/>
</dbReference>
<dbReference type="GeneID" id="97288634"/>
<dbReference type="Proteomes" id="UP000321598">
    <property type="component" value="Unassembled WGS sequence"/>
</dbReference>
<dbReference type="EMBL" id="UGZE01000001">
    <property type="protein sequence ID" value="SUJ26006.1"/>
    <property type="molecule type" value="Genomic_DNA"/>
</dbReference>
<name>A0A380CPQ3_9STAP</name>
<evidence type="ECO:0000313" key="2">
    <source>
        <dbReference type="EMBL" id="GEP99849.1"/>
    </source>
</evidence>
<reference evidence="2 5" key="2">
    <citation type="submission" date="2019-07" db="EMBL/GenBank/DDBJ databases">
        <title>Whole genome shotgun sequence of Staphylococcus arlettae NBRC 109765.</title>
        <authorList>
            <person name="Hosoyama A."/>
            <person name="Uohara A."/>
            <person name="Ohji S."/>
            <person name="Ichikawa N."/>
        </authorList>
    </citation>
    <scope>NUCLEOTIDE SEQUENCE [LARGE SCALE GENOMIC DNA]</scope>
    <source>
        <strain evidence="2 5">NBRC 109765</strain>
    </source>
</reference>
<keyword evidence="5" id="KW-1185">Reference proteome</keyword>
<dbReference type="EMBL" id="BKAV01000005">
    <property type="protein sequence ID" value="GEP99849.1"/>
    <property type="molecule type" value="Genomic_DNA"/>
</dbReference>
<proteinExistence type="predicted"/>
<evidence type="ECO:0000313" key="3">
    <source>
        <dbReference type="EMBL" id="SUJ26006.1"/>
    </source>
</evidence>
<evidence type="ECO:0000313" key="5">
    <source>
        <dbReference type="Proteomes" id="UP000321598"/>
    </source>
</evidence>
<evidence type="ECO:0000313" key="4">
    <source>
        <dbReference type="Proteomes" id="UP000254956"/>
    </source>
</evidence>
<feature type="region of interest" description="Disordered" evidence="1">
    <location>
        <begin position="1"/>
        <end position="43"/>
    </location>
</feature>
<organism evidence="3 4">
    <name type="scientific">Staphylococcus arlettae</name>
    <dbReference type="NCBI Taxonomy" id="29378"/>
    <lineage>
        <taxon>Bacteria</taxon>
        <taxon>Bacillati</taxon>
        <taxon>Bacillota</taxon>
        <taxon>Bacilli</taxon>
        <taxon>Bacillales</taxon>
        <taxon>Staphylococcaceae</taxon>
        <taxon>Staphylococcus</taxon>
    </lineage>
</organism>